<gene>
    <name evidence="1" type="ORF">DZC30_02420</name>
</gene>
<evidence type="ECO:0000313" key="1">
    <source>
        <dbReference type="EMBL" id="RGE46650.1"/>
    </source>
</evidence>
<reference evidence="1 2" key="1">
    <citation type="submission" date="2018-08" db="EMBL/GenBank/DDBJ databases">
        <title>Comamonas testosteroni strain SWCO2.</title>
        <authorList>
            <person name="Jiang N."/>
            <person name="Zhang X.Z."/>
        </authorList>
    </citation>
    <scope>NUCLEOTIDE SEQUENCE [LARGE SCALE GENOMIC DNA]</scope>
    <source>
        <strain evidence="1 2">SWCO2</strain>
    </source>
</reference>
<comment type="caution">
    <text evidence="1">The sequence shown here is derived from an EMBL/GenBank/DDBJ whole genome shotgun (WGS) entry which is preliminary data.</text>
</comment>
<accession>A0A373FR82</accession>
<dbReference type="Proteomes" id="UP000261948">
    <property type="component" value="Unassembled WGS sequence"/>
</dbReference>
<protein>
    <submittedName>
        <fullName evidence="1">Uncharacterized protein</fullName>
    </submittedName>
</protein>
<organism evidence="1 2">
    <name type="scientific">Comamonas testosteroni</name>
    <name type="common">Pseudomonas testosteroni</name>
    <dbReference type="NCBI Taxonomy" id="285"/>
    <lineage>
        <taxon>Bacteria</taxon>
        <taxon>Pseudomonadati</taxon>
        <taxon>Pseudomonadota</taxon>
        <taxon>Betaproteobacteria</taxon>
        <taxon>Burkholderiales</taxon>
        <taxon>Comamonadaceae</taxon>
        <taxon>Comamonas</taxon>
    </lineage>
</organism>
<name>A0A373FR82_COMTE</name>
<proteinExistence type="predicted"/>
<keyword evidence="2" id="KW-1185">Reference proteome</keyword>
<sequence>MKWITGLVGDLFSGRDSLHEALEERDFLSAQVDAMEAGKPMVNIDGSPMMGDVDIHGNPFGVTSPDSFGGGLSGGVDDSWSSGGGFNDDSFGGGMGGGF</sequence>
<dbReference type="EMBL" id="QURR01000002">
    <property type="protein sequence ID" value="RGE46650.1"/>
    <property type="molecule type" value="Genomic_DNA"/>
</dbReference>
<dbReference type="AlphaFoldDB" id="A0A373FR82"/>
<evidence type="ECO:0000313" key="2">
    <source>
        <dbReference type="Proteomes" id="UP000261948"/>
    </source>
</evidence>